<evidence type="ECO:0000313" key="2">
    <source>
        <dbReference type="EMBL" id="KAJ7347516.1"/>
    </source>
</evidence>
<dbReference type="Proteomes" id="UP001218218">
    <property type="component" value="Unassembled WGS sequence"/>
</dbReference>
<feature type="compositionally biased region" description="Basic and acidic residues" evidence="1">
    <location>
        <begin position="1"/>
        <end position="10"/>
    </location>
</feature>
<gene>
    <name evidence="2" type="ORF">DFH08DRAFT_868152</name>
</gene>
<evidence type="ECO:0000313" key="3">
    <source>
        <dbReference type="Proteomes" id="UP001218218"/>
    </source>
</evidence>
<accession>A0AAD7ES88</accession>
<feature type="region of interest" description="Disordered" evidence="1">
    <location>
        <begin position="1"/>
        <end position="26"/>
    </location>
</feature>
<comment type="caution">
    <text evidence="2">The sequence shown here is derived from an EMBL/GenBank/DDBJ whole genome shotgun (WGS) entry which is preliminary data.</text>
</comment>
<proteinExistence type="predicted"/>
<organism evidence="2 3">
    <name type="scientific">Mycena albidolilacea</name>
    <dbReference type="NCBI Taxonomy" id="1033008"/>
    <lineage>
        <taxon>Eukaryota</taxon>
        <taxon>Fungi</taxon>
        <taxon>Dikarya</taxon>
        <taxon>Basidiomycota</taxon>
        <taxon>Agaricomycotina</taxon>
        <taxon>Agaricomycetes</taxon>
        <taxon>Agaricomycetidae</taxon>
        <taxon>Agaricales</taxon>
        <taxon>Marasmiineae</taxon>
        <taxon>Mycenaceae</taxon>
        <taxon>Mycena</taxon>
    </lineage>
</organism>
<keyword evidence="3" id="KW-1185">Reference proteome</keyword>
<feature type="compositionally biased region" description="Basic residues" evidence="1">
    <location>
        <begin position="115"/>
        <end position="125"/>
    </location>
</feature>
<dbReference type="EMBL" id="JARIHO010000019">
    <property type="protein sequence ID" value="KAJ7347516.1"/>
    <property type="molecule type" value="Genomic_DNA"/>
</dbReference>
<reference evidence="2" key="1">
    <citation type="submission" date="2023-03" db="EMBL/GenBank/DDBJ databases">
        <title>Massive genome expansion in bonnet fungi (Mycena s.s.) driven by repeated elements and novel gene families across ecological guilds.</title>
        <authorList>
            <consortium name="Lawrence Berkeley National Laboratory"/>
            <person name="Harder C.B."/>
            <person name="Miyauchi S."/>
            <person name="Viragh M."/>
            <person name="Kuo A."/>
            <person name="Thoen E."/>
            <person name="Andreopoulos B."/>
            <person name="Lu D."/>
            <person name="Skrede I."/>
            <person name="Drula E."/>
            <person name="Henrissat B."/>
            <person name="Morin E."/>
            <person name="Kohler A."/>
            <person name="Barry K."/>
            <person name="LaButti K."/>
            <person name="Morin E."/>
            <person name="Salamov A."/>
            <person name="Lipzen A."/>
            <person name="Mereny Z."/>
            <person name="Hegedus B."/>
            <person name="Baldrian P."/>
            <person name="Stursova M."/>
            <person name="Weitz H."/>
            <person name="Taylor A."/>
            <person name="Grigoriev I.V."/>
            <person name="Nagy L.G."/>
            <person name="Martin F."/>
            <person name="Kauserud H."/>
        </authorList>
    </citation>
    <scope>NUCLEOTIDE SEQUENCE</scope>
    <source>
        <strain evidence="2">CBHHK002</strain>
    </source>
</reference>
<feature type="region of interest" description="Disordered" evidence="1">
    <location>
        <begin position="147"/>
        <end position="240"/>
    </location>
</feature>
<evidence type="ECO:0000256" key="1">
    <source>
        <dbReference type="SAM" id="MobiDB-lite"/>
    </source>
</evidence>
<name>A0AAD7ES88_9AGAR</name>
<feature type="region of interest" description="Disordered" evidence="1">
    <location>
        <begin position="54"/>
        <end position="125"/>
    </location>
</feature>
<feature type="non-terminal residue" evidence="2">
    <location>
        <position position="240"/>
    </location>
</feature>
<feature type="compositionally biased region" description="Polar residues" evidence="1">
    <location>
        <begin position="54"/>
        <end position="68"/>
    </location>
</feature>
<dbReference type="AlphaFoldDB" id="A0AAD7ES88"/>
<protein>
    <submittedName>
        <fullName evidence="2">Uncharacterized protein</fullName>
    </submittedName>
</protein>
<sequence length="240" mass="26352">MIGEAAKPRTQDCLTSPPDSGALPWPHIRSAVTTVRASIRTMSFAAQNYSASLTRPSFTGKSRTSNVVPLQRCPSKAVPRVPSTRQSPTASCSSSSSSDSPESDDPSSPAASSSKVRRHPSKSKRMVIRVVSTMLLIPMPYLDDEKAEADASETSEPRGLKNMFSRRPSTPKRRRNSLVLPEVPMPDGADDAADFPPRPHHRSTLGSPPPTEERRVRFSLPPPPIERRRTDEEPAWPDFM</sequence>
<feature type="compositionally biased region" description="Low complexity" evidence="1">
    <location>
        <begin position="87"/>
        <end position="114"/>
    </location>
</feature>